<organism evidence="1">
    <name type="scientific">viral metagenome</name>
    <dbReference type="NCBI Taxonomy" id="1070528"/>
    <lineage>
        <taxon>unclassified sequences</taxon>
        <taxon>metagenomes</taxon>
        <taxon>organismal metagenomes</taxon>
    </lineage>
</organism>
<protein>
    <submittedName>
        <fullName evidence="1">Uncharacterized protein</fullName>
    </submittedName>
</protein>
<reference evidence="1" key="1">
    <citation type="journal article" date="2020" name="Nature">
        <title>Giant virus diversity and host interactions through global metagenomics.</title>
        <authorList>
            <person name="Schulz F."/>
            <person name="Roux S."/>
            <person name="Paez-Espino D."/>
            <person name="Jungbluth S."/>
            <person name="Walsh D.A."/>
            <person name="Denef V.J."/>
            <person name="McMahon K.D."/>
            <person name="Konstantinidis K.T."/>
            <person name="Eloe-Fadrosh E.A."/>
            <person name="Kyrpides N.C."/>
            <person name="Woyke T."/>
        </authorList>
    </citation>
    <scope>NUCLEOTIDE SEQUENCE</scope>
    <source>
        <strain evidence="1">GVMAG-M-3300023184-51</strain>
    </source>
</reference>
<evidence type="ECO:0000313" key="1">
    <source>
        <dbReference type="EMBL" id="QHT88763.1"/>
    </source>
</evidence>
<dbReference type="EMBL" id="MN740122">
    <property type="protein sequence ID" value="QHT88763.1"/>
    <property type="molecule type" value="Genomic_DNA"/>
</dbReference>
<accession>A0A6C0I9P6</accession>
<name>A0A6C0I9P6_9ZZZZ</name>
<proteinExistence type="predicted"/>
<dbReference type="AlphaFoldDB" id="A0A6C0I9P6"/>
<sequence>MAGGAGSLRTLRISGANGSKTIGSLVANGSSSGGGSTMRMYKYYMSLGQTTQQFYQNVFGLSFGEFRGQSQWFKR</sequence>